<evidence type="ECO:0000256" key="3">
    <source>
        <dbReference type="ARBA" id="ARBA00022723"/>
    </source>
</evidence>
<evidence type="ECO:0000313" key="8">
    <source>
        <dbReference type="EMBL" id="KDN53346.1"/>
    </source>
</evidence>
<keyword evidence="4" id="KW-0547">Nucleotide-binding</keyword>
<dbReference type="HOGENOM" id="CLU_015869_2_0_1"/>
<dbReference type="GeneID" id="25263464"/>
<evidence type="ECO:0000256" key="5">
    <source>
        <dbReference type="ARBA" id="ARBA00022840"/>
    </source>
</evidence>
<comment type="caution">
    <text evidence="8">The sequence shown here is derived from an EMBL/GenBank/DDBJ whole genome shotgun (WGS) entry which is preliminary data.</text>
</comment>
<dbReference type="InterPro" id="IPR001645">
    <property type="entry name" value="Folylpolyglutamate_synth"/>
</dbReference>
<dbReference type="GO" id="GO:0008841">
    <property type="term" value="F:dihydrofolate synthase activity"/>
    <property type="evidence" value="ECO:0007669"/>
    <property type="project" value="TreeGrafter"/>
</dbReference>
<evidence type="ECO:0000256" key="4">
    <source>
        <dbReference type="ARBA" id="ARBA00022741"/>
    </source>
</evidence>
<keyword evidence="9" id="KW-1185">Reference proteome</keyword>
<evidence type="ECO:0000256" key="1">
    <source>
        <dbReference type="ARBA" id="ARBA00008276"/>
    </source>
</evidence>
<feature type="region of interest" description="Disordered" evidence="7">
    <location>
        <begin position="448"/>
        <end position="475"/>
    </location>
</feature>
<dbReference type="SUPFAM" id="SSF53244">
    <property type="entry name" value="MurD-like peptide ligases, peptide-binding domain"/>
    <property type="match status" value="1"/>
</dbReference>
<dbReference type="InterPro" id="IPR036615">
    <property type="entry name" value="Mur_ligase_C_dom_sf"/>
</dbReference>
<proteinExistence type="inferred from homology"/>
<keyword evidence="6" id="KW-0460">Magnesium</keyword>
<comment type="similarity">
    <text evidence="1">Belongs to the folylpolyglutamate synthase family.</text>
</comment>
<dbReference type="GO" id="GO:0046872">
    <property type="term" value="F:metal ion binding"/>
    <property type="evidence" value="ECO:0007669"/>
    <property type="project" value="UniProtKB-KW"/>
</dbReference>
<evidence type="ECO:0000313" key="9">
    <source>
        <dbReference type="Proteomes" id="UP000027361"/>
    </source>
</evidence>
<dbReference type="InterPro" id="IPR036565">
    <property type="entry name" value="Mur-like_cat_sf"/>
</dbReference>
<dbReference type="GO" id="GO:0005829">
    <property type="term" value="C:cytosol"/>
    <property type="evidence" value="ECO:0007669"/>
    <property type="project" value="TreeGrafter"/>
</dbReference>
<dbReference type="InterPro" id="IPR018109">
    <property type="entry name" value="Folylpolyglutamate_synth_CS"/>
</dbReference>
<dbReference type="EMBL" id="JMSN01000002">
    <property type="protein sequence ID" value="KDN53346.1"/>
    <property type="molecule type" value="Genomic_DNA"/>
</dbReference>
<dbReference type="Gene3D" id="3.40.1190.10">
    <property type="entry name" value="Mur-like, catalytic domain"/>
    <property type="match status" value="1"/>
</dbReference>
<keyword evidence="2 8" id="KW-0436">Ligase</keyword>
<name>A0A066WHU4_TILAU</name>
<accession>A0A066WHU4</accession>
<dbReference type="PANTHER" id="PTHR11136">
    <property type="entry name" value="FOLYLPOLYGLUTAMATE SYNTHASE-RELATED"/>
    <property type="match status" value="1"/>
</dbReference>
<dbReference type="GO" id="GO:0005524">
    <property type="term" value="F:ATP binding"/>
    <property type="evidence" value="ECO:0007669"/>
    <property type="project" value="UniProtKB-KW"/>
</dbReference>
<dbReference type="GO" id="GO:0004326">
    <property type="term" value="F:tetrahydrofolylpolyglutamate synthase activity"/>
    <property type="evidence" value="ECO:0007669"/>
    <property type="project" value="InterPro"/>
</dbReference>
<dbReference type="RefSeq" id="XP_013246185.1">
    <property type="nucleotide sequence ID" value="XM_013390731.1"/>
</dbReference>
<dbReference type="SUPFAM" id="SSF53623">
    <property type="entry name" value="MurD-like peptide ligases, catalytic domain"/>
    <property type="match status" value="1"/>
</dbReference>
<reference evidence="8 9" key="1">
    <citation type="submission" date="2014-05" db="EMBL/GenBank/DDBJ databases">
        <title>Draft genome sequence of a rare smut relative, Tilletiaria anomala UBC 951.</title>
        <authorList>
            <consortium name="DOE Joint Genome Institute"/>
            <person name="Toome M."/>
            <person name="Kuo A."/>
            <person name="Henrissat B."/>
            <person name="Lipzen A."/>
            <person name="Tritt A."/>
            <person name="Yoshinaga Y."/>
            <person name="Zane M."/>
            <person name="Barry K."/>
            <person name="Grigoriev I.V."/>
            <person name="Spatafora J.W."/>
            <person name="Aimea M.C."/>
        </authorList>
    </citation>
    <scope>NUCLEOTIDE SEQUENCE [LARGE SCALE GENOMIC DNA]</scope>
    <source>
        <strain evidence="8 9">UBC 951</strain>
    </source>
</reference>
<keyword evidence="5" id="KW-0067">ATP-binding</keyword>
<dbReference type="OMA" id="RQYIDLC"/>
<evidence type="ECO:0000256" key="2">
    <source>
        <dbReference type="ARBA" id="ARBA00022598"/>
    </source>
</evidence>
<sequence length="666" mass="71364">MTIRLSCLPSLPLPSRSSLHLFWHGFVSSASPKMASHPKMVPQETVNNKRIDLSLDRIRTLLQRLGAPQDKFPIVHIAGTNGKGSTSAYIDSLLQHTIGIRTGRFNSPHLREERDCCRVNGQVITKGVWAQAGEQVAAADAGLTEGLTEEQLSLHSTPFELLVARAFVSYALLPQAEAPAVLIVEVGLGGRLDATNVFSPRNVLASVICPVDRDHEALLGSDLAGIASHKAGIIPGGGLCVIADQRRADDPQSINTEVDLACLRAAQGEQTPTGSHAATILNAIRQAAIERGARLVKGYVPWGALSPTQLNSSSSGPIRQPTAALRIRYAPTLFPSVLPTKPGHYVARAGDPPVSGPAIRLPATRAAMTGACTALQTLFSIARDEPPSAFGAAGSDAHEELKLQIAFALREESEREQRIQQALDTVRWEGRCAWLDVRVPHDVSVVSPEEGMIESEGPVPGGAAADHPETSRPSPPACIKILVDGAHNSASALALRQYIDLCISPPSSSSGDRPITVTWLMAFSKGKDISGMLHALLSSSLSSSLDESITKLSINEATNQRPQPLVRNRVGFLPFSTPVEGMPWVQSARPDECLAQLDSLDATLASSLADAKTFERLEDALQWAAQGAKDMSLEGKEEEAVHLIVLCGSLYLVGDLYRFQERRIEP</sequence>
<dbReference type="InParanoid" id="A0A066WHU4"/>
<evidence type="ECO:0000256" key="7">
    <source>
        <dbReference type="SAM" id="MobiDB-lite"/>
    </source>
</evidence>
<dbReference type="UniPathway" id="UPA00850"/>
<dbReference type="PANTHER" id="PTHR11136:SF0">
    <property type="entry name" value="DIHYDROFOLATE SYNTHETASE-RELATED"/>
    <property type="match status" value="1"/>
</dbReference>
<organism evidence="8 9">
    <name type="scientific">Tilletiaria anomala (strain ATCC 24038 / CBS 436.72 / UBC 951)</name>
    <dbReference type="NCBI Taxonomy" id="1037660"/>
    <lineage>
        <taxon>Eukaryota</taxon>
        <taxon>Fungi</taxon>
        <taxon>Dikarya</taxon>
        <taxon>Basidiomycota</taxon>
        <taxon>Ustilaginomycotina</taxon>
        <taxon>Exobasidiomycetes</taxon>
        <taxon>Georgefischeriales</taxon>
        <taxon>Tilletiariaceae</taxon>
        <taxon>Tilletiaria</taxon>
    </lineage>
</organism>
<dbReference type="Gene3D" id="3.90.190.20">
    <property type="entry name" value="Mur ligase, C-terminal domain"/>
    <property type="match status" value="1"/>
</dbReference>
<gene>
    <name evidence="8" type="ORF">K437DRAFT_253038</name>
</gene>
<evidence type="ECO:0000256" key="6">
    <source>
        <dbReference type="ARBA" id="ARBA00022842"/>
    </source>
</evidence>
<dbReference type="GO" id="GO:0005739">
    <property type="term" value="C:mitochondrion"/>
    <property type="evidence" value="ECO:0007669"/>
    <property type="project" value="TreeGrafter"/>
</dbReference>
<dbReference type="FunCoup" id="A0A066WHU4">
    <property type="interactions" value="158"/>
</dbReference>
<dbReference type="OrthoDB" id="5212574at2759"/>
<dbReference type="STRING" id="1037660.A0A066WHU4"/>
<dbReference type="AlphaFoldDB" id="A0A066WHU4"/>
<dbReference type="NCBIfam" id="TIGR01499">
    <property type="entry name" value="folC"/>
    <property type="match status" value="1"/>
</dbReference>
<protein>
    <submittedName>
        <fullName evidence="8">Mur ligase</fullName>
    </submittedName>
</protein>
<keyword evidence="3" id="KW-0479">Metal-binding</keyword>
<dbReference type="Proteomes" id="UP000027361">
    <property type="component" value="Unassembled WGS sequence"/>
</dbReference>
<dbReference type="PROSITE" id="PS01011">
    <property type="entry name" value="FOLYLPOLYGLU_SYNT_1"/>
    <property type="match status" value="1"/>
</dbReference>